<sequence length="118" mass="13956">MVDLPPEIWLKFPLYAPDDVVSKLYSINRVSFDHTMNMKYRDLVVKFPLRNKPNDKKLLTVRIPVGITVGLRNETNRRRVRSLHLSDSPFYYGHQGELRDIKRHTLALSHRTAREVTW</sequence>
<gene>
    <name evidence="1" type="ORF">BDV98DRAFT_589675</name>
</gene>
<dbReference type="AlphaFoldDB" id="A0A5C3QU77"/>
<dbReference type="EMBL" id="ML178817">
    <property type="protein sequence ID" value="TFL04948.1"/>
    <property type="molecule type" value="Genomic_DNA"/>
</dbReference>
<dbReference type="Proteomes" id="UP000305067">
    <property type="component" value="Unassembled WGS sequence"/>
</dbReference>
<evidence type="ECO:0000313" key="2">
    <source>
        <dbReference type="Proteomes" id="UP000305067"/>
    </source>
</evidence>
<evidence type="ECO:0000313" key="1">
    <source>
        <dbReference type="EMBL" id="TFL04948.1"/>
    </source>
</evidence>
<proteinExistence type="predicted"/>
<protein>
    <submittedName>
        <fullName evidence="1">Uncharacterized protein</fullName>
    </submittedName>
</protein>
<reference evidence="1 2" key="1">
    <citation type="journal article" date="2019" name="Nat. Ecol. Evol.">
        <title>Megaphylogeny resolves global patterns of mushroom evolution.</title>
        <authorList>
            <person name="Varga T."/>
            <person name="Krizsan K."/>
            <person name="Foldi C."/>
            <person name="Dima B."/>
            <person name="Sanchez-Garcia M."/>
            <person name="Sanchez-Ramirez S."/>
            <person name="Szollosi G.J."/>
            <person name="Szarkandi J.G."/>
            <person name="Papp V."/>
            <person name="Albert L."/>
            <person name="Andreopoulos W."/>
            <person name="Angelini C."/>
            <person name="Antonin V."/>
            <person name="Barry K.W."/>
            <person name="Bougher N.L."/>
            <person name="Buchanan P."/>
            <person name="Buyck B."/>
            <person name="Bense V."/>
            <person name="Catcheside P."/>
            <person name="Chovatia M."/>
            <person name="Cooper J."/>
            <person name="Damon W."/>
            <person name="Desjardin D."/>
            <person name="Finy P."/>
            <person name="Geml J."/>
            <person name="Haridas S."/>
            <person name="Hughes K."/>
            <person name="Justo A."/>
            <person name="Karasinski D."/>
            <person name="Kautmanova I."/>
            <person name="Kiss B."/>
            <person name="Kocsube S."/>
            <person name="Kotiranta H."/>
            <person name="LaButti K.M."/>
            <person name="Lechner B.E."/>
            <person name="Liimatainen K."/>
            <person name="Lipzen A."/>
            <person name="Lukacs Z."/>
            <person name="Mihaltcheva S."/>
            <person name="Morgado L.N."/>
            <person name="Niskanen T."/>
            <person name="Noordeloos M.E."/>
            <person name="Ohm R.A."/>
            <person name="Ortiz-Santana B."/>
            <person name="Ovrebo C."/>
            <person name="Racz N."/>
            <person name="Riley R."/>
            <person name="Savchenko A."/>
            <person name="Shiryaev A."/>
            <person name="Soop K."/>
            <person name="Spirin V."/>
            <person name="Szebenyi C."/>
            <person name="Tomsovsky M."/>
            <person name="Tulloss R.E."/>
            <person name="Uehling J."/>
            <person name="Grigoriev I.V."/>
            <person name="Vagvolgyi C."/>
            <person name="Papp T."/>
            <person name="Martin F.M."/>
            <person name="Miettinen O."/>
            <person name="Hibbett D.S."/>
            <person name="Nagy L.G."/>
        </authorList>
    </citation>
    <scope>NUCLEOTIDE SEQUENCE [LARGE SCALE GENOMIC DNA]</scope>
    <source>
        <strain evidence="1 2">CBS 309.79</strain>
    </source>
</reference>
<keyword evidence="2" id="KW-1185">Reference proteome</keyword>
<accession>A0A5C3QU77</accession>
<organism evidence="1 2">
    <name type="scientific">Pterulicium gracile</name>
    <dbReference type="NCBI Taxonomy" id="1884261"/>
    <lineage>
        <taxon>Eukaryota</taxon>
        <taxon>Fungi</taxon>
        <taxon>Dikarya</taxon>
        <taxon>Basidiomycota</taxon>
        <taxon>Agaricomycotina</taxon>
        <taxon>Agaricomycetes</taxon>
        <taxon>Agaricomycetidae</taxon>
        <taxon>Agaricales</taxon>
        <taxon>Pleurotineae</taxon>
        <taxon>Pterulaceae</taxon>
        <taxon>Pterulicium</taxon>
    </lineage>
</organism>
<name>A0A5C3QU77_9AGAR</name>